<protein>
    <submittedName>
        <fullName evidence="1">RCC1 and BTB domain-containing protein 1</fullName>
    </submittedName>
</protein>
<feature type="non-terminal residue" evidence="1">
    <location>
        <position position="1"/>
    </location>
</feature>
<proteinExistence type="predicted"/>
<organism evidence="1">
    <name type="scientific">Lygus hesperus</name>
    <name type="common">Western plant bug</name>
    <dbReference type="NCBI Taxonomy" id="30085"/>
    <lineage>
        <taxon>Eukaryota</taxon>
        <taxon>Metazoa</taxon>
        <taxon>Ecdysozoa</taxon>
        <taxon>Arthropoda</taxon>
        <taxon>Hexapoda</taxon>
        <taxon>Insecta</taxon>
        <taxon>Pterygota</taxon>
        <taxon>Neoptera</taxon>
        <taxon>Paraneoptera</taxon>
        <taxon>Hemiptera</taxon>
        <taxon>Heteroptera</taxon>
        <taxon>Panheteroptera</taxon>
        <taxon>Cimicomorpha</taxon>
        <taxon>Miridae</taxon>
        <taxon>Mirini</taxon>
        <taxon>Lygus</taxon>
    </lineage>
</organism>
<dbReference type="AlphaFoldDB" id="A0A0A9XLG7"/>
<dbReference type="EMBL" id="GBHO01025634">
    <property type="protein sequence ID" value="JAG17970.1"/>
    <property type="molecule type" value="Transcribed_RNA"/>
</dbReference>
<dbReference type="Gene3D" id="2.130.10.30">
    <property type="entry name" value="Regulator of chromosome condensation 1/beta-lactamase-inhibitor protein II"/>
    <property type="match status" value="1"/>
</dbReference>
<feature type="non-terminal residue" evidence="1">
    <location>
        <position position="100"/>
    </location>
</feature>
<sequence>EDEAYGVGYNGDFNLLGPSGDNFLKKTLDQPVKIPGLSGQGINKISVGDHKGVALGTHGLLFQWGLPYNKVRSSYDRSSIQLPHAVTFLSHVVTNLDCGG</sequence>
<accession>A0A0A9XLG7</accession>
<reference evidence="1" key="2">
    <citation type="submission" date="2014-07" db="EMBL/GenBank/DDBJ databases">
        <authorList>
            <person name="Hull J."/>
        </authorList>
    </citation>
    <scope>NUCLEOTIDE SEQUENCE</scope>
</reference>
<dbReference type="SUPFAM" id="SSF50985">
    <property type="entry name" value="RCC1/BLIP-II"/>
    <property type="match status" value="1"/>
</dbReference>
<name>A0A0A9XLG7_LYGHE</name>
<dbReference type="InterPro" id="IPR009091">
    <property type="entry name" value="RCC1/BLIP-II"/>
</dbReference>
<gene>
    <name evidence="1" type="primary">Rcbtb1_4</name>
    <name evidence="1" type="ORF">CM83_104289</name>
</gene>
<evidence type="ECO:0000313" key="1">
    <source>
        <dbReference type="EMBL" id="JAG17970.1"/>
    </source>
</evidence>
<reference evidence="1" key="1">
    <citation type="journal article" date="2014" name="PLoS ONE">
        <title>Transcriptome-Based Identification of ABC Transporters in the Western Tarnished Plant Bug Lygus hesperus.</title>
        <authorList>
            <person name="Hull J.J."/>
            <person name="Chaney K."/>
            <person name="Geib S.M."/>
            <person name="Fabrick J.A."/>
            <person name="Brent C.S."/>
            <person name="Walsh D."/>
            <person name="Lavine L.C."/>
        </authorList>
    </citation>
    <scope>NUCLEOTIDE SEQUENCE</scope>
</reference>